<name>A0A1H7PQ00_9GAMM</name>
<feature type="domain" description="HDOD" evidence="1">
    <location>
        <begin position="19"/>
        <end position="214"/>
    </location>
</feature>
<reference evidence="2 3" key="1">
    <citation type="submission" date="2016-10" db="EMBL/GenBank/DDBJ databases">
        <authorList>
            <person name="de Groot N.N."/>
        </authorList>
    </citation>
    <scope>NUCLEOTIDE SEQUENCE [LARGE SCALE GENOMIC DNA]</scope>
    <source>
        <strain evidence="2 3">JCM 19513</strain>
    </source>
</reference>
<dbReference type="STRING" id="1429083.GCA_001885685_02106"/>
<evidence type="ECO:0000313" key="2">
    <source>
        <dbReference type="EMBL" id="SEL37843.1"/>
    </source>
</evidence>
<dbReference type="InterPro" id="IPR013976">
    <property type="entry name" value="HDOD"/>
</dbReference>
<evidence type="ECO:0000259" key="1">
    <source>
        <dbReference type="PROSITE" id="PS51833"/>
    </source>
</evidence>
<dbReference type="EMBL" id="FOAS01000011">
    <property type="protein sequence ID" value="SEL37843.1"/>
    <property type="molecule type" value="Genomic_DNA"/>
</dbReference>
<dbReference type="InterPro" id="IPR052340">
    <property type="entry name" value="RNase_Y/CdgJ"/>
</dbReference>
<protein>
    <submittedName>
        <fullName evidence="2">HD-like signal output (HDOD) domain, no enzymatic activity</fullName>
    </submittedName>
</protein>
<keyword evidence="3" id="KW-1185">Reference proteome</keyword>
<sequence>MTQTTGLDYWLKRFTDSDLPALASVVNDLQQLAADDDTSVKQLADVLLHDAALTSHVLKVANSIYYNPMQESIRTISRAIVLLGFANVRSICLSTSLVDALLQQRPHQQLLELLARAFHAAVQARNIASYLMARDQEEVFIAALLYHLGELAFWSCAGEAADRLVTLQSAPGADADACVRQVLGVSFAQLSQGLAKAWNLGENVVLAHAGGTRKEPQVQAIVLGVQISDQSLTGWDHPAMEKHLQEFAQLAGITAQEALEQVLQSAEEAVRVVATFGDERLAGLIPATDPEQIARQQQQRKACLLQPDLTVLQSCLQDMGMLANKQVGVDVLLQTLLRGLHQGAGLERVMVAVLAEGQSCFRVRQAVGEGFAHKLLDWRLPVDNPAQRHLFSYVLRDREVLWMGVPATSSLLDLVTQPMLQYLEKGMFFIAPVMAGSRPVGVLYADSRLSGRALLNEQFVAFKRFVQLVNRALDKMTAR</sequence>
<accession>A0A1H7PQ00</accession>
<dbReference type="PANTHER" id="PTHR33525">
    <property type="match status" value="1"/>
</dbReference>
<dbReference type="RefSeq" id="WP_074868831.1">
    <property type="nucleotide sequence ID" value="NZ_FOAS01000011.1"/>
</dbReference>
<proteinExistence type="predicted"/>
<dbReference type="Pfam" id="PF08668">
    <property type="entry name" value="HDOD"/>
    <property type="match status" value="1"/>
</dbReference>
<dbReference type="Proteomes" id="UP000185766">
    <property type="component" value="Unassembled WGS sequence"/>
</dbReference>
<dbReference type="SUPFAM" id="SSF55781">
    <property type="entry name" value="GAF domain-like"/>
    <property type="match status" value="1"/>
</dbReference>
<organism evidence="2 3">
    <name type="scientific">Atopomonas hussainii</name>
    <dbReference type="NCBI Taxonomy" id="1429083"/>
    <lineage>
        <taxon>Bacteria</taxon>
        <taxon>Pseudomonadati</taxon>
        <taxon>Pseudomonadota</taxon>
        <taxon>Gammaproteobacteria</taxon>
        <taxon>Pseudomonadales</taxon>
        <taxon>Pseudomonadaceae</taxon>
        <taxon>Atopomonas</taxon>
    </lineage>
</organism>
<dbReference type="Gene3D" id="3.30.450.40">
    <property type="match status" value="1"/>
</dbReference>
<dbReference type="PANTHER" id="PTHR33525:SF3">
    <property type="entry name" value="RIBONUCLEASE Y"/>
    <property type="match status" value="1"/>
</dbReference>
<gene>
    <name evidence="2" type="ORF">SAMN05216214_11198</name>
</gene>
<dbReference type="InterPro" id="IPR029016">
    <property type="entry name" value="GAF-like_dom_sf"/>
</dbReference>
<dbReference type="SUPFAM" id="SSF109604">
    <property type="entry name" value="HD-domain/PDEase-like"/>
    <property type="match status" value="1"/>
</dbReference>
<dbReference type="Gene3D" id="1.10.3210.10">
    <property type="entry name" value="Hypothetical protein af1432"/>
    <property type="match status" value="1"/>
</dbReference>
<dbReference type="AlphaFoldDB" id="A0A1H7PQ00"/>
<dbReference type="PROSITE" id="PS51833">
    <property type="entry name" value="HDOD"/>
    <property type="match status" value="1"/>
</dbReference>
<evidence type="ECO:0000313" key="3">
    <source>
        <dbReference type="Proteomes" id="UP000185766"/>
    </source>
</evidence>